<dbReference type="AlphaFoldDB" id="A0A7X6D1Z0"/>
<evidence type="ECO:0000256" key="4">
    <source>
        <dbReference type="ARBA" id="ARBA00022989"/>
    </source>
</evidence>
<proteinExistence type="predicted"/>
<evidence type="ECO:0000313" key="8">
    <source>
        <dbReference type="Proteomes" id="UP000578686"/>
    </source>
</evidence>
<comment type="subcellular location">
    <subcellularLocation>
        <location evidence="1">Cell membrane</location>
        <topology evidence="1">Multi-pass membrane protein</topology>
    </subcellularLocation>
</comment>
<dbReference type="EMBL" id="JAAVJD010000104">
    <property type="protein sequence ID" value="NJQ06729.1"/>
    <property type="molecule type" value="Genomic_DNA"/>
</dbReference>
<evidence type="ECO:0000256" key="5">
    <source>
        <dbReference type="ARBA" id="ARBA00023136"/>
    </source>
</evidence>
<keyword evidence="2" id="KW-1003">Cell membrane</keyword>
<dbReference type="Pfam" id="PF03631">
    <property type="entry name" value="Virul_fac_BrkB"/>
    <property type="match status" value="1"/>
</dbReference>
<organism evidence="7 8">
    <name type="scientific">Streptomyces lonarensis</name>
    <dbReference type="NCBI Taxonomy" id="700599"/>
    <lineage>
        <taxon>Bacteria</taxon>
        <taxon>Bacillati</taxon>
        <taxon>Actinomycetota</taxon>
        <taxon>Actinomycetes</taxon>
        <taxon>Kitasatosporales</taxon>
        <taxon>Streptomycetaceae</taxon>
        <taxon>Streptomyces</taxon>
    </lineage>
</organism>
<feature type="transmembrane region" description="Helical" evidence="6">
    <location>
        <begin position="207"/>
        <end position="228"/>
    </location>
</feature>
<evidence type="ECO:0000313" key="7">
    <source>
        <dbReference type="EMBL" id="NJQ06729.1"/>
    </source>
</evidence>
<dbReference type="PIRSF" id="PIRSF035875">
    <property type="entry name" value="RNase_BN"/>
    <property type="match status" value="1"/>
</dbReference>
<dbReference type="GO" id="GO:0005886">
    <property type="term" value="C:plasma membrane"/>
    <property type="evidence" value="ECO:0007669"/>
    <property type="project" value="UniProtKB-SubCell"/>
</dbReference>
<evidence type="ECO:0000256" key="6">
    <source>
        <dbReference type="SAM" id="Phobius"/>
    </source>
</evidence>
<feature type="transmembrane region" description="Helical" evidence="6">
    <location>
        <begin position="176"/>
        <end position="195"/>
    </location>
</feature>
<name>A0A7X6D1Z0_9ACTN</name>
<keyword evidence="8" id="KW-1185">Reference proteome</keyword>
<dbReference type="PANTHER" id="PTHR30213:SF0">
    <property type="entry name" value="UPF0761 MEMBRANE PROTEIN YIHY"/>
    <property type="match status" value="1"/>
</dbReference>
<protein>
    <submittedName>
        <fullName evidence="7">YihY/virulence factor BrkB family protein</fullName>
    </submittedName>
</protein>
<feature type="transmembrane region" description="Helical" evidence="6">
    <location>
        <begin position="240"/>
        <end position="264"/>
    </location>
</feature>
<feature type="transmembrane region" description="Helical" evidence="6">
    <location>
        <begin position="25"/>
        <end position="47"/>
    </location>
</feature>
<evidence type="ECO:0000256" key="2">
    <source>
        <dbReference type="ARBA" id="ARBA00022475"/>
    </source>
</evidence>
<feature type="transmembrane region" description="Helical" evidence="6">
    <location>
        <begin position="135"/>
        <end position="156"/>
    </location>
</feature>
<sequence>MIWLLLRDTVQSCTEHRIVGMAAEAAFFTLLSLPPLLLGLIGLLSSLDALAGTDMLETARSHILDVSTTMLSERGVNDVVRPLIDDLTQGPRPDVMSLGFVVALWSGSRAVNVFVGTITVMYGMEGYRNPAATRLLAFLMYLVSLAVGAVVVPALVIGPELATGLLPGLEGQLRIAYWPVVLLLCVGFLTTLYHVSVPVRSPWREDIPGAMVALAIWAVCAFALRTYLRTTVEGQSMYGSLAVPVAILLWLGVSAFAVLVGAALNAAVDRVWPTAATAAARAETDEAREAAAEAMLAAVRERRSRAEKLGVQAYDMTATAMRLAGTLRPSELRQQLKAARRRRRKESGRRVR</sequence>
<keyword evidence="4 6" id="KW-1133">Transmembrane helix</keyword>
<comment type="caution">
    <text evidence="7">The sequence shown here is derived from an EMBL/GenBank/DDBJ whole genome shotgun (WGS) entry which is preliminary data.</text>
</comment>
<feature type="transmembrane region" description="Helical" evidence="6">
    <location>
        <begin position="98"/>
        <end position="123"/>
    </location>
</feature>
<keyword evidence="5 6" id="KW-0472">Membrane</keyword>
<gene>
    <name evidence="7" type="ORF">HCN56_14325</name>
</gene>
<evidence type="ECO:0000256" key="3">
    <source>
        <dbReference type="ARBA" id="ARBA00022692"/>
    </source>
</evidence>
<dbReference type="Proteomes" id="UP000578686">
    <property type="component" value="Unassembled WGS sequence"/>
</dbReference>
<dbReference type="InterPro" id="IPR017039">
    <property type="entry name" value="Virul_fac_BrkB"/>
</dbReference>
<keyword evidence="3 6" id="KW-0812">Transmembrane</keyword>
<evidence type="ECO:0000256" key="1">
    <source>
        <dbReference type="ARBA" id="ARBA00004651"/>
    </source>
</evidence>
<accession>A0A7X6D1Z0</accession>
<reference evidence="7 8" key="1">
    <citation type="submission" date="2020-03" db="EMBL/GenBank/DDBJ databases">
        <title>Draft genome of Streptomyces sp. ventii, isolated from the Axial Seamount in the Pacific Ocean, and resequencing of the two type strains Streptomyces lonarensis strain NCL 716 and Streptomyces bohaiensis strain 11A07.</title>
        <authorList>
            <person name="Loughran R.M."/>
            <person name="Pfannmuller K.M."/>
            <person name="Wasson B.J."/>
            <person name="Deadmond M.C."/>
            <person name="Paddock B.E."/>
            <person name="Koyack M.J."/>
            <person name="Gallegos D.A."/>
            <person name="Mitchell E.A."/>
            <person name="Ushijima B."/>
            <person name="Saw J.H."/>
            <person name="Mcphail K.L."/>
            <person name="Videau P."/>
        </authorList>
    </citation>
    <scope>NUCLEOTIDE SEQUENCE [LARGE SCALE GENOMIC DNA]</scope>
    <source>
        <strain evidence="7 8">NCL716</strain>
    </source>
</reference>
<dbReference type="PANTHER" id="PTHR30213">
    <property type="entry name" value="INNER MEMBRANE PROTEIN YHJD"/>
    <property type="match status" value="1"/>
</dbReference>